<evidence type="ECO:0000259" key="2">
    <source>
        <dbReference type="PROSITE" id="PS51205"/>
    </source>
</evidence>
<dbReference type="OMA" id="EFMEQYI"/>
<name>A0A152A4B1_TIELA</name>
<dbReference type="GO" id="GO:0031267">
    <property type="term" value="F:small GTPase binding"/>
    <property type="evidence" value="ECO:0007669"/>
    <property type="project" value="TreeGrafter"/>
</dbReference>
<dbReference type="Proteomes" id="UP000076078">
    <property type="component" value="Unassembled WGS sequence"/>
</dbReference>
<dbReference type="GO" id="GO:0016192">
    <property type="term" value="P:vesicle-mediated transport"/>
    <property type="evidence" value="ECO:0007669"/>
    <property type="project" value="InterPro"/>
</dbReference>
<dbReference type="PANTHER" id="PTHR23101">
    <property type="entry name" value="RAB GDP/GTP EXCHANGE FACTOR"/>
    <property type="match status" value="1"/>
</dbReference>
<dbReference type="AlphaFoldDB" id="A0A152A4B1"/>
<feature type="region of interest" description="Disordered" evidence="1">
    <location>
        <begin position="505"/>
        <end position="564"/>
    </location>
</feature>
<dbReference type="InterPro" id="IPR037191">
    <property type="entry name" value="VPS9_dom_sf"/>
</dbReference>
<evidence type="ECO:0000313" key="3">
    <source>
        <dbReference type="EMBL" id="KYR01080.1"/>
    </source>
</evidence>
<feature type="compositionally biased region" description="Low complexity" evidence="1">
    <location>
        <begin position="157"/>
        <end position="168"/>
    </location>
</feature>
<feature type="compositionally biased region" description="Basic and acidic residues" evidence="1">
    <location>
        <begin position="469"/>
        <end position="490"/>
    </location>
</feature>
<reference evidence="3 4" key="1">
    <citation type="submission" date="2015-12" db="EMBL/GenBank/DDBJ databases">
        <title>Dictyostelia acquired genes for synthesis and detection of signals that induce cell-type specialization by lateral gene transfer from prokaryotes.</title>
        <authorList>
            <person name="Gloeckner G."/>
            <person name="Schaap P."/>
        </authorList>
    </citation>
    <scope>NUCLEOTIDE SEQUENCE [LARGE SCALE GENOMIC DNA]</scope>
    <source>
        <strain evidence="3 4">TK</strain>
    </source>
</reference>
<feature type="domain" description="VPS9" evidence="2">
    <location>
        <begin position="323"/>
        <end position="461"/>
    </location>
</feature>
<organism evidence="3 4">
    <name type="scientific">Tieghemostelium lacteum</name>
    <name type="common">Slime mold</name>
    <name type="synonym">Dictyostelium lacteum</name>
    <dbReference type="NCBI Taxonomy" id="361077"/>
    <lineage>
        <taxon>Eukaryota</taxon>
        <taxon>Amoebozoa</taxon>
        <taxon>Evosea</taxon>
        <taxon>Eumycetozoa</taxon>
        <taxon>Dictyostelia</taxon>
        <taxon>Dictyosteliales</taxon>
        <taxon>Raperosteliaceae</taxon>
        <taxon>Tieghemostelium</taxon>
    </lineage>
</organism>
<dbReference type="Gene3D" id="1.20.1050.80">
    <property type="entry name" value="VPS9 domain"/>
    <property type="match status" value="1"/>
</dbReference>
<dbReference type="PROSITE" id="PS51205">
    <property type="entry name" value="VPS9"/>
    <property type="match status" value="1"/>
</dbReference>
<gene>
    <name evidence="3" type="ORF">DLAC_02177</name>
</gene>
<dbReference type="STRING" id="361077.A0A152A4B1"/>
<comment type="caution">
    <text evidence="3">The sequence shown here is derived from an EMBL/GenBank/DDBJ whole genome shotgun (WGS) entry which is preliminary data.</text>
</comment>
<keyword evidence="4" id="KW-1185">Reference proteome</keyword>
<dbReference type="Gene3D" id="1.10.246.120">
    <property type="match status" value="1"/>
</dbReference>
<dbReference type="Pfam" id="PF02204">
    <property type="entry name" value="VPS9"/>
    <property type="match status" value="1"/>
</dbReference>
<feature type="region of interest" description="Disordered" evidence="1">
    <location>
        <begin position="462"/>
        <end position="492"/>
    </location>
</feature>
<dbReference type="GO" id="GO:0005829">
    <property type="term" value="C:cytosol"/>
    <property type="evidence" value="ECO:0007669"/>
    <property type="project" value="TreeGrafter"/>
</dbReference>
<sequence length="626" mass="69775">MEEQTTLKELNNNNSNTSTTTSINNNNINNNNNTIVNNNLETDNNIPAKTNNSSTFKSSLSSFLSSYTPTTKVDSNLVSHFKSSISLLATPITSIAYPIGSGISTLTSNIPLISYISSSIPFPISYSKTSSPPISTTIVTNPVPLQANVNTSTASKPIPINNSNNNSNQMVTSKSPTTSNMNNTFSSFSQKTNQSILNNQNNTSNTLGTEEQYDEILQRLEQSEFSSLLVTIHSFIDNINQDQLQSPVSDISASVKSFIQSTLPMVLHACASVPFKSKTSKSPCIPSLIGKSTLELETITYEFMEQYITSRLYRRIFSSQDGIQKDTALCEHISQFQFITPSHLDINDSMISDQFLEQIQEELLRMTAYKSPRDKLICIKKSFETLFRLLSKSNTPIGADLLLPIIIYCLIKSNLPFLYSNLQYISLFRNPNFIEAETNYYLVTLITATSFIQDMTMDSLTNVNPNSETIEKGSVRDVEKQKESINKSPKESIPIVTTTTTSIVVSNENNSSSTSTSSSPPPSNTNIVHQHEEKQTISNNSNSQNKTSKKISTSTLSHPNLPTITEPQDQLIEAKKQMWKYYHSSPEDLSIKDVKKLILDFNQLVDFWYEHNNQNSTTPSNNITKK</sequence>
<protein>
    <submittedName>
        <fullName evidence="3">Vacuolar sorting protein 9 domain-containing protein</fullName>
    </submittedName>
</protein>
<feature type="compositionally biased region" description="Low complexity" evidence="1">
    <location>
        <begin position="505"/>
        <end position="528"/>
    </location>
</feature>
<proteinExistence type="predicted"/>
<dbReference type="InParanoid" id="A0A152A4B1"/>
<accession>A0A152A4B1</accession>
<dbReference type="InterPro" id="IPR003123">
    <property type="entry name" value="VPS9"/>
</dbReference>
<dbReference type="OrthoDB" id="300289at2759"/>
<feature type="region of interest" description="Disordered" evidence="1">
    <location>
        <begin position="154"/>
        <end position="177"/>
    </location>
</feature>
<feature type="region of interest" description="Disordered" evidence="1">
    <location>
        <begin position="1"/>
        <end position="31"/>
    </location>
</feature>
<evidence type="ECO:0000313" key="4">
    <source>
        <dbReference type="Proteomes" id="UP000076078"/>
    </source>
</evidence>
<dbReference type="PANTHER" id="PTHR23101:SF125">
    <property type="entry name" value="VACUOLAR SORTING PROTEIN 9 DOMAIN-CONTAINING PROTEIN"/>
    <property type="match status" value="1"/>
</dbReference>
<dbReference type="SMART" id="SM00167">
    <property type="entry name" value="VPS9"/>
    <property type="match status" value="1"/>
</dbReference>
<evidence type="ECO:0000256" key="1">
    <source>
        <dbReference type="SAM" id="MobiDB-lite"/>
    </source>
</evidence>
<dbReference type="InterPro" id="IPR045046">
    <property type="entry name" value="Vps9-like"/>
</dbReference>
<dbReference type="SUPFAM" id="SSF109993">
    <property type="entry name" value="VPS9 domain"/>
    <property type="match status" value="1"/>
</dbReference>
<dbReference type="EMBL" id="LODT01000011">
    <property type="protein sequence ID" value="KYR01080.1"/>
    <property type="molecule type" value="Genomic_DNA"/>
</dbReference>
<dbReference type="GO" id="GO:0005085">
    <property type="term" value="F:guanyl-nucleotide exchange factor activity"/>
    <property type="evidence" value="ECO:0007669"/>
    <property type="project" value="InterPro"/>
</dbReference>
<feature type="compositionally biased region" description="Low complexity" evidence="1">
    <location>
        <begin position="11"/>
        <end position="31"/>
    </location>
</feature>
<feature type="compositionally biased region" description="Low complexity" evidence="1">
    <location>
        <begin position="536"/>
        <end position="555"/>
    </location>
</feature>
<dbReference type="GO" id="GO:0030139">
    <property type="term" value="C:endocytic vesicle"/>
    <property type="evidence" value="ECO:0007669"/>
    <property type="project" value="TreeGrafter"/>
</dbReference>